<name>A0A418M4D4_9BACT</name>
<evidence type="ECO:0000313" key="1">
    <source>
        <dbReference type="EMBL" id="RIV20523.1"/>
    </source>
</evidence>
<dbReference type="RefSeq" id="WP_119669691.1">
    <property type="nucleotide sequence ID" value="NZ_QXED01000006.1"/>
</dbReference>
<proteinExistence type="predicted"/>
<dbReference type="Proteomes" id="UP000283523">
    <property type="component" value="Unassembled WGS sequence"/>
</dbReference>
<keyword evidence="2" id="KW-1185">Reference proteome</keyword>
<comment type="caution">
    <text evidence="1">The sequence shown here is derived from an EMBL/GenBank/DDBJ whole genome shotgun (WGS) entry which is preliminary data.</text>
</comment>
<dbReference type="OrthoDB" id="957741at2"/>
<evidence type="ECO:0000313" key="2">
    <source>
        <dbReference type="Proteomes" id="UP000283523"/>
    </source>
</evidence>
<sequence>MNTIDLYLGNTLKRFTGPSNWSEVTAHQAIGLMRVREQVEGNFSVLFPALQLIYGMKRRDQRWLFDRAFLKRRGYEDEAIVYTVDLGNSLLETLLWVGDIDPAAEFPVPQFRLHDFKFGRPSVWLRHRTVYAGPSAGLGTSTFAEFISAYKAYQDRNWAQLTAVLYRPVNPDALPGHDVRQPFDAYSVEARATRFKQLDPALLSLVQFNFSCTMLLLQRAFKYVFPAEEEPTDQVPTKVRFGKPQKATWLDVAIGMAKLDVTKIEQIEQTNVYLALKVLNEQSRQAAELEAELEKLKKK</sequence>
<gene>
    <name evidence="1" type="ORF">DYU11_20985</name>
</gene>
<reference evidence="1 2" key="1">
    <citation type="submission" date="2018-08" db="EMBL/GenBank/DDBJ databases">
        <title>Fibrisoma montanum sp. nov., isolated from Danxia mountain soil.</title>
        <authorList>
            <person name="Huang Y."/>
        </authorList>
    </citation>
    <scope>NUCLEOTIDE SEQUENCE [LARGE SCALE GENOMIC DNA]</scope>
    <source>
        <strain evidence="1 2">HYT19</strain>
    </source>
</reference>
<protein>
    <submittedName>
        <fullName evidence="1">Uncharacterized protein</fullName>
    </submittedName>
</protein>
<accession>A0A418M4D4</accession>
<dbReference type="EMBL" id="QXED01000006">
    <property type="protein sequence ID" value="RIV20523.1"/>
    <property type="molecule type" value="Genomic_DNA"/>
</dbReference>
<organism evidence="1 2">
    <name type="scientific">Fibrisoma montanum</name>
    <dbReference type="NCBI Taxonomy" id="2305895"/>
    <lineage>
        <taxon>Bacteria</taxon>
        <taxon>Pseudomonadati</taxon>
        <taxon>Bacteroidota</taxon>
        <taxon>Cytophagia</taxon>
        <taxon>Cytophagales</taxon>
        <taxon>Spirosomataceae</taxon>
        <taxon>Fibrisoma</taxon>
    </lineage>
</organism>
<dbReference type="AlphaFoldDB" id="A0A418M4D4"/>